<dbReference type="InterPro" id="IPR037523">
    <property type="entry name" value="VOC_core"/>
</dbReference>
<dbReference type="InterPro" id="IPR004360">
    <property type="entry name" value="Glyas_Fos-R_dOase_dom"/>
</dbReference>
<feature type="binding site" evidence="10">
    <location>
        <position position="122"/>
    </location>
    <ligand>
        <name>Zn(2+)</name>
        <dbReference type="ChEBI" id="CHEBI:29105"/>
        <note>ligand shared between dimeric partners</note>
    </ligand>
</feature>
<evidence type="ECO:0000256" key="1">
    <source>
        <dbReference type="ARBA" id="ARBA00005008"/>
    </source>
</evidence>
<feature type="domain" description="VOC" evidence="12">
    <location>
        <begin position="23"/>
        <end position="172"/>
    </location>
</feature>
<feature type="binding site" evidence="9">
    <location>
        <position position="26"/>
    </location>
    <ligand>
        <name>substrate</name>
        <note>ligand shared between dimeric partners</note>
    </ligand>
</feature>
<feature type="binding site" evidence="9">
    <location>
        <begin position="152"/>
        <end position="153"/>
    </location>
    <ligand>
        <name>substrate</name>
        <note>ligand shared between dimeric partners</note>
    </ligand>
</feature>
<dbReference type="STRING" id="392484.LP43_0172"/>
<organism evidence="13 14">
    <name type="scientific">Methylophaga thiooxydans</name>
    <dbReference type="NCBI Taxonomy" id="392484"/>
    <lineage>
        <taxon>Bacteria</taxon>
        <taxon>Pseudomonadati</taxon>
        <taxon>Pseudomonadota</taxon>
        <taxon>Gammaproteobacteria</taxon>
        <taxon>Thiotrichales</taxon>
        <taxon>Piscirickettsiaceae</taxon>
        <taxon>Methylophaga</taxon>
    </lineage>
</organism>
<dbReference type="PROSITE" id="PS00934">
    <property type="entry name" value="GLYOXALASE_I_1"/>
    <property type="match status" value="1"/>
</dbReference>
<comment type="similarity">
    <text evidence="2 11">Belongs to the glyoxalase I family.</text>
</comment>
<dbReference type="GO" id="GO:0004462">
    <property type="term" value="F:lactoylglutathione lyase activity"/>
    <property type="evidence" value="ECO:0007669"/>
    <property type="project" value="UniProtKB-UniRule"/>
</dbReference>
<evidence type="ECO:0000256" key="4">
    <source>
        <dbReference type="ARBA" id="ARBA00022596"/>
    </source>
</evidence>
<feature type="binding site" evidence="9">
    <location>
        <position position="99"/>
    </location>
    <ligand>
        <name>substrate</name>
        <note>ligand shared between dimeric partners</note>
    </ligand>
</feature>
<feature type="binding site" evidence="9">
    <location>
        <position position="118"/>
    </location>
    <ligand>
        <name>substrate</name>
        <note>ligand shared between dimeric partners</note>
    </ligand>
</feature>
<feature type="binding site" evidence="10">
    <location>
        <position position="168"/>
    </location>
    <ligand>
        <name>Zn(2+)</name>
        <dbReference type="ChEBI" id="CHEBI:29105"/>
        <note>ligand shared between dimeric partners</note>
    </ligand>
</feature>
<evidence type="ECO:0000313" key="13">
    <source>
        <dbReference type="EMBL" id="KGM07756.1"/>
    </source>
</evidence>
<evidence type="ECO:0000256" key="9">
    <source>
        <dbReference type="PIRSR" id="PIRSR604361-2"/>
    </source>
</evidence>
<keyword evidence="4 11" id="KW-0533">Nickel</keyword>
<feature type="binding site" evidence="10">
    <location>
        <position position="95"/>
    </location>
    <ligand>
        <name>Zn(2+)</name>
        <dbReference type="ChEBI" id="CHEBI:29105"/>
        <note>ligand shared between dimeric partners</note>
    </ligand>
</feature>
<feature type="binding site" evidence="9">
    <location>
        <position position="122"/>
    </location>
    <ligand>
        <name>substrate</name>
        <note>ligand shared between dimeric partners</note>
    </ligand>
</feature>
<dbReference type="RefSeq" id="WP_036311001.1">
    <property type="nucleotide sequence ID" value="NZ_JRQD01000001.1"/>
</dbReference>
<dbReference type="Proteomes" id="UP000029999">
    <property type="component" value="Unassembled WGS sequence"/>
</dbReference>
<dbReference type="InterPro" id="IPR004361">
    <property type="entry name" value="Glyoxalase_1"/>
</dbReference>
<comment type="catalytic activity">
    <reaction evidence="11">
        <text>(R)-S-lactoylglutathione = methylglyoxal + glutathione</text>
        <dbReference type="Rhea" id="RHEA:19069"/>
        <dbReference type="ChEBI" id="CHEBI:17158"/>
        <dbReference type="ChEBI" id="CHEBI:57474"/>
        <dbReference type="ChEBI" id="CHEBI:57925"/>
        <dbReference type="EC" id="4.4.1.5"/>
    </reaction>
</comment>
<protein>
    <recommendedName>
        <fullName evidence="3 11">Lactoylglutathione lyase</fullName>
        <ecNumber evidence="3 11">4.4.1.5</ecNumber>
    </recommendedName>
    <alternativeName>
        <fullName evidence="11">Glyoxalase I</fullName>
    </alternativeName>
</protein>
<evidence type="ECO:0000259" key="12">
    <source>
        <dbReference type="PROSITE" id="PS51819"/>
    </source>
</evidence>
<keyword evidence="5 10" id="KW-0479">Metal-binding</keyword>
<dbReference type="InterPro" id="IPR029068">
    <property type="entry name" value="Glyas_Bleomycin-R_OHBP_Dase"/>
</dbReference>
<dbReference type="PROSITE" id="PS00935">
    <property type="entry name" value="GLYOXALASE_I_2"/>
    <property type="match status" value="1"/>
</dbReference>
<feature type="binding site" evidence="9">
    <location>
        <position position="30"/>
    </location>
    <ligand>
        <name>substrate</name>
        <note>ligand shared between dimeric partners</note>
    </ligand>
</feature>
<evidence type="ECO:0000256" key="8">
    <source>
        <dbReference type="PIRSR" id="PIRSR604361-1"/>
    </source>
</evidence>
<evidence type="ECO:0000256" key="2">
    <source>
        <dbReference type="ARBA" id="ARBA00010363"/>
    </source>
</evidence>
<reference evidence="13 14" key="1">
    <citation type="submission" date="2014-09" db="EMBL/GenBank/DDBJ databases">
        <authorList>
            <person name="Grob C."/>
            <person name="Taubert M."/>
            <person name="Howat A.M."/>
            <person name="Burns O.J."/>
            <person name="Dixon J.L."/>
            <person name="Chen Y."/>
            <person name="Murrell J.C."/>
        </authorList>
    </citation>
    <scope>NUCLEOTIDE SEQUENCE [LARGE SCALE GENOMIC DNA]</scope>
    <source>
        <strain evidence="13">L4</strain>
    </source>
</reference>
<feature type="active site" description="Proton donor/acceptor" evidence="8">
    <location>
        <position position="168"/>
    </location>
</feature>
<comment type="cofactor">
    <cofactor evidence="10">
        <name>Zn(2+)</name>
        <dbReference type="ChEBI" id="CHEBI:29105"/>
    </cofactor>
    <text evidence="10">Binds 1 zinc ion per subunit. In the homodimer, two zinc ions are bound between subunits.</text>
</comment>
<comment type="pathway">
    <text evidence="1 11">Secondary metabolite metabolism; methylglyoxal degradation; (R)-lactate from methylglyoxal: step 1/2.</text>
</comment>
<evidence type="ECO:0000256" key="5">
    <source>
        <dbReference type="ARBA" id="ARBA00022723"/>
    </source>
</evidence>
<dbReference type="Gene3D" id="3.10.180.10">
    <property type="entry name" value="2,3-Dihydroxybiphenyl 1,2-Dioxygenase, domain 1"/>
    <property type="match status" value="1"/>
</dbReference>
<evidence type="ECO:0000256" key="6">
    <source>
        <dbReference type="ARBA" id="ARBA00022833"/>
    </source>
</evidence>
<dbReference type="Pfam" id="PF00903">
    <property type="entry name" value="Glyoxalase"/>
    <property type="match status" value="1"/>
</dbReference>
<evidence type="ECO:0000256" key="11">
    <source>
        <dbReference type="RuleBase" id="RU361179"/>
    </source>
</evidence>
<comment type="caution">
    <text evidence="13">The sequence shown here is derived from an EMBL/GenBank/DDBJ whole genome shotgun (WGS) entry which is preliminary data.</text>
</comment>
<dbReference type="EMBL" id="JRQD01000001">
    <property type="protein sequence ID" value="KGM07756.1"/>
    <property type="molecule type" value="Genomic_DNA"/>
</dbReference>
<accession>A0A0A0BIJ9</accession>
<proteinExistence type="inferred from homology"/>
<comment type="function">
    <text evidence="11">Catalyzes the conversion of hemimercaptal, formed from methylglyoxal and glutathione, to S-lactoylglutathione.</text>
</comment>
<dbReference type="PROSITE" id="PS51819">
    <property type="entry name" value="VOC"/>
    <property type="match status" value="1"/>
</dbReference>
<dbReference type="SUPFAM" id="SSF54593">
    <property type="entry name" value="Glyoxalase/Bleomycin resistance protein/Dihydroxybiphenyl dioxygenase"/>
    <property type="match status" value="1"/>
</dbReference>
<dbReference type="UniPathway" id="UPA00619">
    <property type="reaction ID" value="UER00675"/>
</dbReference>
<evidence type="ECO:0000256" key="3">
    <source>
        <dbReference type="ARBA" id="ARBA00012081"/>
    </source>
</evidence>
<evidence type="ECO:0000313" key="14">
    <source>
        <dbReference type="Proteomes" id="UP000029999"/>
    </source>
</evidence>
<dbReference type="NCBIfam" id="TIGR00068">
    <property type="entry name" value="glyox_I"/>
    <property type="match status" value="1"/>
</dbReference>
<feature type="binding site" evidence="10">
    <location>
        <position position="26"/>
    </location>
    <ligand>
        <name>Zn(2+)</name>
        <dbReference type="ChEBI" id="CHEBI:29105"/>
        <note>ligand shared between dimeric partners</note>
    </ligand>
</feature>
<dbReference type="PANTHER" id="PTHR10374">
    <property type="entry name" value="LACTOYLGLUTATHIONE LYASE GLYOXALASE I"/>
    <property type="match status" value="1"/>
</dbReference>
<dbReference type="CDD" id="cd07233">
    <property type="entry name" value="GlxI_Zn"/>
    <property type="match status" value="1"/>
</dbReference>
<gene>
    <name evidence="13" type="ORF">LP43_0172</name>
</gene>
<evidence type="ECO:0000256" key="7">
    <source>
        <dbReference type="ARBA" id="ARBA00023239"/>
    </source>
</evidence>
<dbReference type="InterPro" id="IPR018146">
    <property type="entry name" value="Glyoxalase_1_CS"/>
</dbReference>
<dbReference type="EC" id="4.4.1.5" evidence="3 11"/>
<dbReference type="GO" id="GO:0046872">
    <property type="term" value="F:metal ion binding"/>
    <property type="evidence" value="ECO:0007669"/>
    <property type="project" value="UniProtKB-UniRule"/>
</dbReference>
<keyword evidence="7 11" id="KW-0456">Lyase</keyword>
<sequence length="184" mass="21416">MSRHFDEAKGLTENHDPATHEFVFNQTMFRIKDPQRTLKFYSDVMGMTLIKRFDFPAMEFTLYFMAALSPEELKAISDNNDERIKQTFARPAMLELTHNWGDEYKDDVSYHNGNSDPRGFGHIGFAVPDIDATCERFEKMDVPFVKKPNDGKMKGIAFIQDPDGYWIEIFTPDRQPNLLREHLA</sequence>
<comment type="cofactor">
    <cofactor evidence="11">
        <name>Ni(2+)</name>
        <dbReference type="ChEBI" id="CHEBI:49786"/>
    </cofactor>
    <text evidence="11">Binds 1 nickel ion per subunit.</text>
</comment>
<name>A0A0A0BIJ9_9GAMM</name>
<keyword evidence="6 10" id="KW-0862">Zinc</keyword>
<dbReference type="PANTHER" id="PTHR10374:SF30">
    <property type="entry name" value="LACTOYLGLUTATHIONE LYASE"/>
    <property type="match status" value="1"/>
</dbReference>
<evidence type="ECO:0000256" key="10">
    <source>
        <dbReference type="PIRSR" id="PIRSR604361-3"/>
    </source>
</evidence>
<dbReference type="AlphaFoldDB" id="A0A0A0BIJ9"/>